<evidence type="ECO:0000313" key="4">
    <source>
        <dbReference type="Proteomes" id="UP000254571"/>
    </source>
</evidence>
<protein>
    <submittedName>
        <fullName evidence="3">Cytosine deaminase</fullName>
        <ecNumber evidence="3">3.5.4.1</ecNumber>
    </submittedName>
</protein>
<dbReference type="InterPro" id="IPR032466">
    <property type="entry name" value="Metal_Hydrolase"/>
</dbReference>
<evidence type="ECO:0000256" key="1">
    <source>
        <dbReference type="SAM" id="MobiDB-lite"/>
    </source>
</evidence>
<evidence type="ECO:0000313" key="3">
    <source>
        <dbReference type="EMBL" id="STW08581.1"/>
    </source>
</evidence>
<feature type="region of interest" description="Disordered" evidence="1">
    <location>
        <begin position="154"/>
        <end position="186"/>
    </location>
</feature>
<dbReference type="PANTHER" id="PTHR32027:SF0">
    <property type="entry name" value="CYTOSINE DEAMINASE"/>
    <property type="match status" value="1"/>
</dbReference>
<dbReference type="PANTHER" id="PTHR32027">
    <property type="entry name" value="CYTOSINE DEAMINASE"/>
    <property type="match status" value="1"/>
</dbReference>
<feature type="compositionally biased region" description="Basic residues" evidence="1">
    <location>
        <begin position="161"/>
        <end position="172"/>
    </location>
</feature>
<reference evidence="3 4" key="1">
    <citation type="submission" date="2018-06" db="EMBL/GenBank/DDBJ databases">
        <authorList>
            <consortium name="Pathogen Informatics"/>
            <person name="Doyle S."/>
        </authorList>
    </citation>
    <scope>NUCLEOTIDE SEQUENCE [LARGE SCALE GENOMIC DNA]</scope>
    <source>
        <strain evidence="3 4">NCTC9149</strain>
    </source>
</reference>
<dbReference type="GO" id="GO:0006209">
    <property type="term" value="P:cytosine catabolic process"/>
    <property type="evidence" value="ECO:0007669"/>
    <property type="project" value="TreeGrafter"/>
</dbReference>
<dbReference type="EC" id="3.5.4.1" evidence="3"/>
<dbReference type="GO" id="GO:0035888">
    <property type="term" value="F:isoguanine deaminase activity"/>
    <property type="evidence" value="ECO:0007669"/>
    <property type="project" value="TreeGrafter"/>
</dbReference>
<name>A0A7H4P816_9ENTR</name>
<dbReference type="Proteomes" id="UP000254571">
    <property type="component" value="Unassembled WGS sequence"/>
</dbReference>
<proteinExistence type="predicted"/>
<organism evidence="3 4">
    <name type="scientific">Klebsiella grimontii</name>
    <dbReference type="NCBI Taxonomy" id="2058152"/>
    <lineage>
        <taxon>Bacteria</taxon>
        <taxon>Pseudomonadati</taxon>
        <taxon>Pseudomonadota</taxon>
        <taxon>Gammaproteobacteria</taxon>
        <taxon>Enterobacterales</taxon>
        <taxon>Enterobacteriaceae</taxon>
        <taxon>Klebsiella/Raoultella group</taxon>
        <taxon>Klebsiella</taxon>
    </lineage>
</organism>
<evidence type="ECO:0000259" key="2">
    <source>
        <dbReference type="Pfam" id="PF07969"/>
    </source>
</evidence>
<comment type="caution">
    <text evidence="3">The sequence shown here is derived from an EMBL/GenBank/DDBJ whole genome shotgun (WGS) entry which is preliminary data.</text>
</comment>
<dbReference type="Pfam" id="PF07969">
    <property type="entry name" value="Amidohydro_3"/>
    <property type="match status" value="1"/>
</dbReference>
<dbReference type="Gene3D" id="3.20.20.140">
    <property type="entry name" value="Metal-dependent hydrolases"/>
    <property type="match status" value="1"/>
</dbReference>
<dbReference type="SUPFAM" id="SSF51556">
    <property type="entry name" value="Metallo-dependent hydrolases"/>
    <property type="match status" value="1"/>
</dbReference>
<dbReference type="InterPro" id="IPR052349">
    <property type="entry name" value="Metallo-hydrolase_Enzymes"/>
</dbReference>
<gene>
    <name evidence="3" type="primary">codA_4</name>
    <name evidence="3" type="ORF">NCTC9149_05047</name>
</gene>
<dbReference type="InterPro" id="IPR013108">
    <property type="entry name" value="Amidohydro_3"/>
</dbReference>
<feature type="domain" description="Amidohydrolase 3" evidence="2">
    <location>
        <begin position="2"/>
        <end position="126"/>
    </location>
</feature>
<dbReference type="GO" id="GO:0004131">
    <property type="term" value="F:cytosine deaminase activity"/>
    <property type="evidence" value="ECO:0007669"/>
    <property type="project" value="UniProtKB-EC"/>
</dbReference>
<dbReference type="EMBL" id="UGMX01000002">
    <property type="protein sequence ID" value="STW08581.1"/>
    <property type="molecule type" value="Genomic_DNA"/>
</dbReference>
<sequence>MDLAERHGCLVDVHCDETDDPQSRFLEVLAEEARVRGMGAQVTASHTCAMGSYDNAYCSKLFRLLKASGINFISCPTESIHLQGRFDSWPKRRGVTRVAELDRAGINVCFAQDSIQDPWYPLGNGNIMRILDARAAYLPYAGIRRFAALPRSDYREQRPHPVPRRQLRHCRRTPGEPADPRCARRL</sequence>
<accession>A0A7H4P816</accession>
<keyword evidence="3" id="KW-0378">Hydrolase</keyword>
<dbReference type="AlphaFoldDB" id="A0A7H4P816"/>